<dbReference type="InterPro" id="IPR002938">
    <property type="entry name" value="FAD-bd"/>
</dbReference>
<dbReference type="GO" id="GO:0071949">
    <property type="term" value="F:FAD binding"/>
    <property type="evidence" value="ECO:0007669"/>
    <property type="project" value="InterPro"/>
</dbReference>
<dbReference type="PANTHER" id="PTHR13789:SF147">
    <property type="entry name" value="PUTATIVE (AFU_ORTHOLOGUE AFUA_2G01950)-RELATED"/>
    <property type="match status" value="1"/>
</dbReference>
<keyword evidence="5" id="KW-0503">Monooxygenase</keyword>
<dbReference type="AlphaFoldDB" id="A0A8H7NY55"/>
<reference evidence="7" key="1">
    <citation type="submission" date="2020-11" db="EMBL/GenBank/DDBJ databases">
        <authorList>
            <person name="Koelle M."/>
            <person name="Horta M.A.C."/>
            <person name="Nowrousian M."/>
            <person name="Ohm R.A."/>
            <person name="Benz P."/>
            <person name="Pilgard A."/>
        </authorList>
    </citation>
    <scope>NUCLEOTIDE SEQUENCE</scope>
    <source>
        <strain evidence="7">FPRL280</strain>
    </source>
</reference>
<dbReference type="PRINTS" id="PR00420">
    <property type="entry name" value="RNGMNOXGNASE"/>
</dbReference>
<evidence type="ECO:0000313" key="7">
    <source>
        <dbReference type="EMBL" id="KAF9809308.1"/>
    </source>
</evidence>
<evidence type="ECO:0000256" key="3">
    <source>
        <dbReference type="ARBA" id="ARBA00022827"/>
    </source>
</evidence>
<dbReference type="Gene3D" id="3.50.50.60">
    <property type="entry name" value="FAD/NAD(P)-binding domain"/>
    <property type="match status" value="1"/>
</dbReference>
<accession>A0A8H7NY55</accession>
<organism evidence="7 8">
    <name type="scientific">Rhodonia placenta</name>
    <dbReference type="NCBI Taxonomy" id="104341"/>
    <lineage>
        <taxon>Eukaryota</taxon>
        <taxon>Fungi</taxon>
        <taxon>Dikarya</taxon>
        <taxon>Basidiomycota</taxon>
        <taxon>Agaricomycotina</taxon>
        <taxon>Agaricomycetes</taxon>
        <taxon>Polyporales</taxon>
        <taxon>Adustoporiaceae</taxon>
        <taxon>Rhodonia</taxon>
    </lineage>
</organism>
<protein>
    <recommendedName>
        <fullName evidence="6">FAD-binding domain-containing protein</fullName>
    </recommendedName>
</protein>
<proteinExistence type="inferred from homology"/>
<evidence type="ECO:0000259" key="6">
    <source>
        <dbReference type="Pfam" id="PF01494"/>
    </source>
</evidence>
<dbReference type="Proteomes" id="UP000639403">
    <property type="component" value="Unassembled WGS sequence"/>
</dbReference>
<dbReference type="FunFam" id="3.50.50.60:FF:000115">
    <property type="entry name" value="Salicylate hydroxylase, putative"/>
    <property type="match status" value="1"/>
</dbReference>
<evidence type="ECO:0000256" key="5">
    <source>
        <dbReference type="ARBA" id="ARBA00023033"/>
    </source>
</evidence>
<dbReference type="SUPFAM" id="SSF54373">
    <property type="entry name" value="FAD-linked reductases, C-terminal domain"/>
    <property type="match status" value="1"/>
</dbReference>
<keyword evidence="4" id="KW-0560">Oxidoreductase</keyword>
<dbReference type="InterPro" id="IPR050493">
    <property type="entry name" value="FAD-dep_Monooxygenase_BioMet"/>
</dbReference>
<dbReference type="SUPFAM" id="SSF51905">
    <property type="entry name" value="FAD/NAD(P)-binding domain"/>
    <property type="match status" value="1"/>
</dbReference>
<feature type="domain" description="FAD-binding" evidence="6">
    <location>
        <begin position="14"/>
        <end position="360"/>
    </location>
</feature>
<dbReference type="GO" id="GO:0004497">
    <property type="term" value="F:monooxygenase activity"/>
    <property type="evidence" value="ECO:0007669"/>
    <property type="project" value="UniProtKB-KW"/>
</dbReference>
<evidence type="ECO:0000313" key="8">
    <source>
        <dbReference type="Proteomes" id="UP000639403"/>
    </source>
</evidence>
<evidence type="ECO:0000256" key="2">
    <source>
        <dbReference type="ARBA" id="ARBA00022630"/>
    </source>
</evidence>
<sequence>MSTEEPSKAALQLHILVVGCGLGGLAAAHCLIQAGHKVTILESATAIGEIGAGIQVSPNVSRLLYRWGLRDALHAVAVEPEAIVLRRYATGARVGYTPLGRFRDPSSEPWYNVHRADLHRLLYDLVVPHITLRLGAAVVAVDPAAPAVTLASGEVVRGDLVVGADGIKSFVQTVVLGHAQPARATGDAVYRMLIPSEKLLADPELRPLVETPEMTIWMASGRHAVGYNIRSKQLYNLVLAHPDDGSVESWTAAGSADKMRAEFADFEPRVRKLLSFVDSTLKWRLMDRLPLPVWTHPSGRVTLLGDACHPMLPYRAQGAAMALEDAALLGRLLAHLSARAQLPALLDAYGALRGPRTAATQAAARANQGVFHMADGPAQAARDAEMRRAMEAVFRDGDDGMAGNPNQWADRAKTDAQFGYDAEAEAETWWREEGVRALESAGAGDALRARVAAPL</sequence>
<name>A0A8H7NY55_9APHY</name>
<keyword evidence="2" id="KW-0285">Flavoprotein</keyword>
<reference evidence="7" key="2">
    <citation type="journal article" name="Front. Microbiol.">
        <title>Degradative Capacity of Two Strains of Rhodonia placenta: From Phenotype to Genotype.</title>
        <authorList>
            <person name="Kolle M."/>
            <person name="Horta M.A.C."/>
            <person name="Nowrousian M."/>
            <person name="Ohm R.A."/>
            <person name="Benz J.P."/>
            <person name="Pilgard A."/>
        </authorList>
    </citation>
    <scope>NUCLEOTIDE SEQUENCE</scope>
    <source>
        <strain evidence="7">FPRL280</strain>
    </source>
</reference>
<comment type="similarity">
    <text evidence="1">Belongs to the paxM FAD-dependent monooxygenase family.</text>
</comment>
<evidence type="ECO:0000256" key="1">
    <source>
        <dbReference type="ARBA" id="ARBA00007992"/>
    </source>
</evidence>
<dbReference type="Pfam" id="PF01494">
    <property type="entry name" value="FAD_binding_3"/>
    <property type="match status" value="1"/>
</dbReference>
<comment type="caution">
    <text evidence="7">The sequence shown here is derived from an EMBL/GenBank/DDBJ whole genome shotgun (WGS) entry which is preliminary data.</text>
</comment>
<dbReference type="EMBL" id="JADOXO010000211">
    <property type="protein sequence ID" value="KAF9809308.1"/>
    <property type="molecule type" value="Genomic_DNA"/>
</dbReference>
<gene>
    <name evidence="7" type="ORF">IEO21_07457</name>
</gene>
<keyword evidence="3" id="KW-0274">FAD</keyword>
<dbReference type="InterPro" id="IPR036188">
    <property type="entry name" value="FAD/NAD-bd_sf"/>
</dbReference>
<evidence type="ECO:0000256" key="4">
    <source>
        <dbReference type="ARBA" id="ARBA00023002"/>
    </source>
</evidence>
<dbReference type="PANTHER" id="PTHR13789">
    <property type="entry name" value="MONOOXYGENASE"/>
    <property type="match status" value="1"/>
</dbReference>